<dbReference type="Pfam" id="PF05168">
    <property type="entry name" value="HEPN"/>
    <property type="match status" value="1"/>
</dbReference>
<proteinExistence type="predicted"/>
<dbReference type="InterPro" id="IPR007842">
    <property type="entry name" value="HEPN_dom"/>
</dbReference>
<evidence type="ECO:0000313" key="3">
    <source>
        <dbReference type="Proteomes" id="UP000315589"/>
    </source>
</evidence>
<dbReference type="SUPFAM" id="SSF81593">
    <property type="entry name" value="Nucleotidyltransferase substrate binding subunit/domain"/>
    <property type="match status" value="1"/>
</dbReference>
<organism evidence="2 3">
    <name type="scientific">Candidatus Berkelbacteria bacterium Licking1014_85</name>
    <dbReference type="NCBI Taxonomy" id="2017148"/>
    <lineage>
        <taxon>Bacteria</taxon>
        <taxon>Candidatus Berkelbacteria</taxon>
    </lineage>
</organism>
<dbReference type="EMBL" id="VMGI01000064">
    <property type="protein sequence ID" value="TSC92400.1"/>
    <property type="molecule type" value="Genomic_DNA"/>
</dbReference>
<dbReference type="PROSITE" id="PS50910">
    <property type="entry name" value="HEPN"/>
    <property type="match status" value="1"/>
</dbReference>
<reference evidence="2 3" key="1">
    <citation type="submission" date="2017-07" db="EMBL/GenBank/DDBJ databases">
        <title>Mechanisms for carbon and nitrogen cycling indicate functional differentiation within the Candidate Phyla Radiation.</title>
        <authorList>
            <person name="Danczak R.E."/>
            <person name="Johnston M.D."/>
            <person name="Kenah C."/>
            <person name="Slattery M."/>
            <person name="Wrighton K.C."/>
            <person name="Wilkins M.J."/>
        </authorList>
    </citation>
    <scope>NUCLEOTIDE SEQUENCE [LARGE SCALE GENOMIC DNA]</scope>
    <source>
        <strain evidence="2">Licking1014_85</strain>
    </source>
</reference>
<dbReference type="AlphaFoldDB" id="A0A554LHS8"/>
<comment type="caution">
    <text evidence="2">The sequence shown here is derived from an EMBL/GenBank/DDBJ whole genome shotgun (WGS) entry which is preliminary data.</text>
</comment>
<sequence>FMWQLVLERMIKGLIVKNNQEVLPIHNLNQLAKRTDIEISPELSKQLKEISSFNLDARYEDYKEQFYQKANSSFSKYWIEIAERIYQWLLKKF</sequence>
<gene>
    <name evidence="2" type="ORF">CEN91_457</name>
</gene>
<feature type="non-terminal residue" evidence="2">
    <location>
        <position position="1"/>
    </location>
</feature>
<evidence type="ECO:0000313" key="2">
    <source>
        <dbReference type="EMBL" id="TSC92400.1"/>
    </source>
</evidence>
<feature type="domain" description="HEPN" evidence="1">
    <location>
        <begin position="1"/>
        <end position="85"/>
    </location>
</feature>
<dbReference type="Proteomes" id="UP000315589">
    <property type="component" value="Unassembled WGS sequence"/>
</dbReference>
<evidence type="ECO:0000259" key="1">
    <source>
        <dbReference type="PROSITE" id="PS50910"/>
    </source>
</evidence>
<protein>
    <submittedName>
        <fullName evidence="2">HEPN domain-containing protein</fullName>
    </submittedName>
</protein>
<dbReference type="Gene3D" id="1.20.120.330">
    <property type="entry name" value="Nucleotidyltransferases domain 2"/>
    <property type="match status" value="1"/>
</dbReference>
<name>A0A554LHS8_9BACT</name>
<accession>A0A554LHS8</accession>